<keyword evidence="2" id="KW-1185">Reference proteome</keyword>
<organism evidence="1 2">
    <name type="scientific">Cinara cedri</name>
    <dbReference type="NCBI Taxonomy" id="506608"/>
    <lineage>
        <taxon>Eukaryota</taxon>
        <taxon>Metazoa</taxon>
        <taxon>Ecdysozoa</taxon>
        <taxon>Arthropoda</taxon>
        <taxon>Hexapoda</taxon>
        <taxon>Insecta</taxon>
        <taxon>Pterygota</taxon>
        <taxon>Neoptera</taxon>
        <taxon>Paraneoptera</taxon>
        <taxon>Hemiptera</taxon>
        <taxon>Sternorrhyncha</taxon>
        <taxon>Aphidomorpha</taxon>
        <taxon>Aphidoidea</taxon>
        <taxon>Aphididae</taxon>
        <taxon>Lachninae</taxon>
        <taxon>Cinara</taxon>
    </lineage>
</organism>
<dbReference type="Proteomes" id="UP000325440">
    <property type="component" value="Unassembled WGS sequence"/>
</dbReference>
<proteinExistence type="predicted"/>
<accession>A0A5E4NFV0</accession>
<reference evidence="1 2" key="1">
    <citation type="submission" date="2019-08" db="EMBL/GenBank/DDBJ databases">
        <authorList>
            <person name="Alioto T."/>
            <person name="Alioto T."/>
            <person name="Gomez Garrido J."/>
        </authorList>
    </citation>
    <scope>NUCLEOTIDE SEQUENCE [LARGE SCALE GENOMIC DNA]</scope>
</reference>
<protein>
    <submittedName>
        <fullName evidence="1">Uncharacterized protein</fullName>
    </submittedName>
</protein>
<dbReference type="AlphaFoldDB" id="A0A5E4NFV0"/>
<dbReference type="EMBL" id="CABPRJ010001965">
    <property type="protein sequence ID" value="VVC42597.1"/>
    <property type="molecule type" value="Genomic_DNA"/>
</dbReference>
<evidence type="ECO:0000313" key="2">
    <source>
        <dbReference type="Proteomes" id="UP000325440"/>
    </source>
</evidence>
<evidence type="ECO:0000313" key="1">
    <source>
        <dbReference type="EMBL" id="VVC42597.1"/>
    </source>
</evidence>
<sequence length="115" mass="13313">MALREIFRMSCGLTKNRTAFSRGFEFPLNNNDNANQDAFDTTHELITVDGFKKRPGDLLNNELRFKSSSRLAAESTWTGCQINMNRVHYIISSVDHYNTYGKLCQRDWELMEGLK</sequence>
<gene>
    <name evidence="1" type="ORF">CINCED_3A009266</name>
</gene>
<name>A0A5E4NFV0_9HEMI</name>